<dbReference type="Proteomes" id="UP001408594">
    <property type="component" value="Unassembled WGS sequence"/>
</dbReference>
<accession>A0ABP9WSF9</accession>
<gene>
    <name evidence="11" type="primary">tolR_3</name>
    <name evidence="10" type="synonym">tolR</name>
    <name evidence="11" type="ORF">Maes01_02607</name>
</gene>
<keyword evidence="9 10" id="KW-0131">Cell cycle</keyword>
<comment type="subcellular location">
    <subcellularLocation>
        <location evidence="10">Cell inner membrane</location>
        <topology evidence="10">Single-pass membrane protein</topology>
    </subcellularLocation>
    <subcellularLocation>
        <location evidence="1">Cell membrane</location>
        <topology evidence="1">Single-pass membrane protein</topology>
    </subcellularLocation>
</comment>
<evidence type="ECO:0000256" key="8">
    <source>
        <dbReference type="ARBA" id="ARBA00023136"/>
    </source>
</evidence>
<keyword evidence="12" id="KW-1185">Reference proteome</keyword>
<name>A0ABP9WSF9_9GAMM</name>
<evidence type="ECO:0000256" key="1">
    <source>
        <dbReference type="ARBA" id="ARBA00004162"/>
    </source>
</evidence>
<dbReference type="InterPro" id="IPR014168">
    <property type="entry name" value="Tol-Pal_TolR"/>
</dbReference>
<evidence type="ECO:0000256" key="6">
    <source>
        <dbReference type="ARBA" id="ARBA00022692"/>
    </source>
</evidence>
<evidence type="ECO:0000256" key="2">
    <source>
        <dbReference type="ARBA" id="ARBA00005811"/>
    </source>
</evidence>
<evidence type="ECO:0000256" key="5">
    <source>
        <dbReference type="ARBA" id="ARBA00022618"/>
    </source>
</evidence>
<evidence type="ECO:0000256" key="7">
    <source>
        <dbReference type="ARBA" id="ARBA00022989"/>
    </source>
</evidence>
<dbReference type="Gene3D" id="3.30.420.270">
    <property type="match status" value="1"/>
</dbReference>
<keyword evidence="3 10" id="KW-1003">Cell membrane</keyword>
<protein>
    <recommendedName>
        <fullName evidence="10">Tol-Pal system protein TolR</fullName>
    </recommendedName>
</protein>
<comment type="similarity">
    <text evidence="2 10">Belongs to the ExbD/TolR family.</text>
</comment>
<dbReference type="InterPro" id="IPR003400">
    <property type="entry name" value="ExbD"/>
</dbReference>
<sequence length="146" mass="15915">MSVFRKGGKRKLVSEINVVPYIDVMLVLLIVFMVTAPLLMQGVKVDLPDAPSSPMEDTDDEPLIISVRADGTYYLNLGEDEQVAKPLAEIRETVAKVLRQKPKTPVLVWGDTDARYGLIVGAMTQLQQAGAPSVGLVTEPPQQSQP</sequence>
<evidence type="ECO:0000256" key="9">
    <source>
        <dbReference type="ARBA" id="ARBA00023306"/>
    </source>
</evidence>
<dbReference type="Pfam" id="PF02472">
    <property type="entry name" value="ExbD"/>
    <property type="match status" value="1"/>
</dbReference>
<dbReference type="RefSeq" id="WP_345552156.1">
    <property type="nucleotide sequence ID" value="NZ_BAABRT010000024.1"/>
</dbReference>
<evidence type="ECO:0000256" key="3">
    <source>
        <dbReference type="ARBA" id="ARBA00022475"/>
    </source>
</evidence>
<evidence type="ECO:0000256" key="10">
    <source>
        <dbReference type="HAMAP-Rule" id="MF_02203"/>
    </source>
</evidence>
<comment type="subunit">
    <text evidence="10">The Tol-Pal system is composed of five core proteins: the inner membrane proteins TolA, TolQ and TolR, the periplasmic protein TolB and the outer membrane protein Pal. They form a network linking the inner and outer membranes and the peptidoglycan layer.</text>
</comment>
<dbReference type="PANTHER" id="PTHR30558:SF7">
    <property type="entry name" value="TOL-PAL SYSTEM PROTEIN TOLR"/>
    <property type="match status" value="1"/>
</dbReference>
<dbReference type="EMBL" id="BAABRT010000024">
    <property type="protein sequence ID" value="GAA5526020.1"/>
    <property type="molecule type" value="Genomic_DNA"/>
</dbReference>
<dbReference type="HAMAP" id="MF_02203">
    <property type="entry name" value="TolR"/>
    <property type="match status" value="1"/>
</dbReference>
<comment type="function">
    <text evidence="10">Part of the Tol-Pal system, which plays a role in outer membrane invagination during cell division and is important for maintaining outer membrane integrity.</text>
</comment>
<comment type="caution">
    <text evidence="11">The sequence shown here is derived from an EMBL/GenBank/DDBJ whole genome shotgun (WGS) entry which is preliminary data.</text>
</comment>
<keyword evidence="6 10" id="KW-0812">Transmembrane</keyword>
<dbReference type="PANTHER" id="PTHR30558">
    <property type="entry name" value="EXBD MEMBRANE COMPONENT OF PMF-DRIVEN MACROMOLECULE IMPORT SYSTEM"/>
    <property type="match status" value="1"/>
</dbReference>
<evidence type="ECO:0000313" key="12">
    <source>
        <dbReference type="Proteomes" id="UP001408594"/>
    </source>
</evidence>
<evidence type="ECO:0000313" key="11">
    <source>
        <dbReference type="EMBL" id="GAA5526020.1"/>
    </source>
</evidence>
<keyword evidence="7 10" id="KW-1133">Transmembrane helix</keyword>
<organism evidence="11 12">
    <name type="scientific">Microbulbifer aestuariivivens</name>
    <dbReference type="NCBI Taxonomy" id="1908308"/>
    <lineage>
        <taxon>Bacteria</taxon>
        <taxon>Pseudomonadati</taxon>
        <taxon>Pseudomonadota</taxon>
        <taxon>Gammaproteobacteria</taxon>
        <taxon>Cellvibrionales</taxon>
        <taxon>Microbulbiferaceae</taxon>
        <taxon>Microbulbifer</taxon>
    </lineage>
</organism>
<keyword evidence="4 10" id="KW-0997">Cell inner membrane</keyword>
<dbReference type="NCBIfam" id="TIGR02801">
    <property type="entry name" value="tolR"/>
    <property type="match status" value="1"/>
</dbReference>
<evidence type="ECO:0000256" key="4">
    <source>
        <dbReference type="ARBA" id="ARBA00022519"/>
    </source>
</evidence>
<feature type="transmembrane region" description="Helical" evidence="10">
    <location>
        <begin position="21"/>
        <end position="40"/>
    </location>
</feature>
<reference evidence="11 12" key="1">
    <citation type="submission" date="2024-02" db="EMBL/GenBank/DDBJ databases">
        <title>Microbulbifer aestuariivivens NBRC 112533.</title>
        <authorList>
            <person name="Ichikawa N."/>
            <person name="Katano-Makiyama Y."/>
            <person name="Hidaka K."/>
        </authorList>
    </citation>
    <scope>NUCLEOTIDE SEQUENCE [LARGE SCALE GENOMIC DNA]</scope>
    <source>
        <strain evidence="11 12">NBRC 112533</strain>
    </source>
</reference>
<keyword evidence="5 10" id="KW-0132">Cell division</keyword>
<proteinExistence type="inferred from homology"/>
<keyword evidence="8 10" id="KW-0472">Membrane</keyword>